<feature type="binding site" evidence="9">
    <location>
        <position position="66"/>
    </location>
    <ligand>
        <name>S-adenosyl-L-methionine</name>
        <dbReference type="ChEBI" id="CHEBI:59789"/>
    </ligand>
</feature>
<keyword evidence="6 9" id="KW-0489">Methyltransferase</keyword>
<evidence type="ECO:0000313" key="11">
    <source>
        <dbReference type="Proteomes" id="UP000018542"/>
    </source>
</evidence>
<feature type="binding site" evidence="9">
    <location>
        <position position="123"/>
    </location>
    <ligand>
        <name>S-adenosyl-L-methionine</name>
        <dbReference type="ChEBI" id="CHEBI:59789"/>
    </ligand>
</feature>
<dbReference type="FunFam" id="3.40.50.150:FF:000101">
    <property type="entry name" value="Thiopurine S-methyltransferase"/>
    <property type="match status" value="1"/>
</dbReference>
<dbReference type="PROSITE" id="PS51585">
    <property type="entry name" value="SAM_MT_TPMT"/>
    <property type="match status" value="1"/>
</dbReference>
<keyword evidence="5 9" id="KW-0963">Cytoplasm</keyword>
<proteinExistence type="inferred from homology"/>
<evidence type="ECO:0000313" key="10">
    <source>
        <dbReference type="EMBL" id="AHB47953.1"/>
    </source>
</evidence>
<evidence type="ECO:0000256" key="5">
    <source>
        <dbReference type="ARBA" id="ARBA00022490"/>
    </source>
</evidence>
<keyword evidence="11" id="KW-1185">Reference proteome</keyword>
<evidence type="ECO:0000256" key="9">
    <source>
        <dbReference type="HAMAP-Rule" id="MF_00812"/>
    </source>
</evidence>
<dbReference type="GO" id="GO:0032259">
    <property type="term" value="P:methylation"/>
    <property type="evidence" value="ECO:0007669"/>
    <property type="project" value="UniProtKB-KW"/>
</dbReference>
<dbReference type="InterPro" id="IPR025835">
    <property type="entry name" value="Thiopurine_S-MeTrfase"/>
</dbReference>
<comment type="catalytic activity">
    <reaction evidence="1 9">
        <text>S-adenosyl-L-methionine + a thiopurine = S-adenosyl-L-homocysteine + a thiopurine S-methylether.</text>
        <dbReference type="EC" id="2.1.1.67"/>
    </reaction>
</comment>
<evidence type="ECO:0000256" key="3">
    <source>
        <dbReference type="ARBA" id="ARBA00008145"/>
    </source>
</evidence>
<dbReference type="Proteomes" id="UP000018542">
    <property type="component" value="Chromosome"/>
</dbReference>
<dbReference type="InterPro" id="IPR022474">
    <property type="entry name" value="Thiopur_S-MeTfrase_Se/Te_detox"/>
</dbReference>
<dbReference type="EC" id="2.1.1.67" evidence="4 9"/>
<accession>V5SBP3</accession>
<dbReference type="PANTHER" id="PTHR10259">
    <property type="entry name" value="THIOPURINE S-METHYLTRANSFERASE"/>
    <property type="match status" value="1"/>
</dbReference>
<comment type="similarity">
    <text evidence="3 9">Belongs to the class I-like SAM-binding methyltransferase superfamily. TPMT family.</text>
</comment>
<dbReference type="NCBIfam" id="NF009732">
    <property type="entry name" value="PRK13255.1"/>
    <property type="match status" value="1"/>
</dbReference>
<feature type="binding site" evidence="9">
    <location>
        <position position="45"/>
    </location>
    <ligand>
        <name>S-adenosyl-L-methionine</name>
        <dbReference type="ChEBI" id="CHEBI:59789"/>
    </ligand>
</feature>
<dbReference type="OrthoDB" id="9778208at2"/>
<evidence type="ECO:0000256" key="6">
    <source>
        <dbReference type="ARBA" id="ARBA00022603"/>
    </source>
</evidence>
<evidence type="ECO:0000256" key="8">
    <source>
        <dbReference type="ARBA" id="ARBA00022691"/>
    </source>
</evidence>
<evidence type="ECO:0000256" key="7">
    <source>
        <dbReference type="ARBA" id="ARBA00022679"/>
    </source>
</evidence>
<dbReference type="GO" id="GO:0005737">
    <property type="term" value="C:cytoplasm"/>
    <property type="evidence" value="ECO:0007669"/>
    <property type="project" value="UniProtKB-SubCell"/>
</dbReference>
<dbReference type="SUPFAM" id="SSF53335">
    <property type="entry name" value="S-adenosyl-L-methionine-dependent methyltransferases"/>
    <property type="match status" value="1"/>
</dbReference>
<dbReference type="Gene3D" id="3.40.50.150">
    <property type="entry name" value="Vaccinia Virus protein VP39"/>
    <property type="match status" value="1"/>
</dbReference>
<reference evidence="10 11" key="1">
    <citation type="journal article" date="2014" name="Genome Announc.">
        <title>Complete Genome Sequence of Hyphomicrobium nitrativorans Strain NL23, a Denitrifying Bacterium Isolated from Biofilm of a Methanol-Fed Denitrification System Treating Seawater at the Montreal Biodome.</title>
        <authorList>
            <person name="Martineau C."/>
            <person name="Villeneuve C."/>
            <person name="Mauffrey F."/>
            <person name="Villemur R."/>
        </authorList>
    </citation>
    <scope>NUCLEOTIDE SEQUENCE [LARGE SCALE GENOMIC DNA]</scope>
    <source>
        <strain evidence="10">NL23</strain>
    </source>
</reference>
<evidence type="ECO:0000256" key="1">
    <source>
        <dbReference type="ARBA" id="ARBA00000903"/>
    </source>
</evidence>
<keyword evidence="7 9" id="KW-0808">Transferase</keyword>
<dbReference type="PANTHER" id="PTHR10259:SF11">
    <property type="entry name" value="THIOPURINE S-METHYLTRANSFERASE"/>
    <property type="match status" value="1"/>
</dbReference>
<dbReference type="InterPro" id="IPR008854">
    <property type="entry name" value="TPMT"/>
</dbReference>
<comment type="subcellular location">
    <subcellularLocation>
        <location evidence="2 9">Cytoplasm</location>
    </subcellularLocation>
</comment>
<dbReference type="STRING" id="1029756.W911_05405"/>
<name>V5SBP3_9HYPH</name>
<gene>
    <name evidence="9" type="primary">tpm</name>
    <name evidence="10" type="ORF">W911_05405</name>
</gene>
<dbReference type="PATRIC" id="fig|1029756.8.peg.1138"/>
<dbReference type="PIRSF" id="PIRSF023956">
    <property type="entry name" value="Thiopurine_S-methyltransferase"/>
    <property type="match status" value="1"/>
</dbReference>
<dbReference type="HOGENOM" id="CLU_085515_1_0_5"/>
<evidence type="ECO:0000256" key="2">
    <source>
        <dbReference type="ARBA" id="ARBA00004496"/>
    </source>
</evidence>
<dbReference type="KEGG" id="hni:W911_05405"/>
<dbReference type="HAMAP" id="MF_00812">
    <property type="entry name" value="Thiopur_methtran"/>
    <property type="match status" value="1"/>
</dbReference>
<protein>
    <recommendedName>
        <fullName evidence="4 9">Thiopurine S-methyltransferase</fullName>
        <ecNumber evidence="4 9">2.1.1.67</ecNumber>
    </recommendedName>
    <alternativeName>
        <fullName evidence="9">Thiopurine methyltransferase</fullName>
    </alternativeName>
</protein>
<organism evidence="10 11">
    <name type="scientific">Hyphomicrobium nitrativorans NL23</name>
    <dbReference type="NCBI Taxonomy" id="1029756"/>
    <lineage>
        <taxon>Bacteria</taxon>
        <taxon>Pseudomonadati</taxon>
        <taxon>Pseudomonadota</taxon>
        <taxon>Alphaproteobacteria</taxon>
        <taxon>Hyphomicrobiales</taxon>
        <taxon>Hyphomicrobiaceae</taxon>
        <taxon>Hyphomicrobium</taxon>
    </lineage>
</organism>
<dbReference type="EMBL" id="CP006912">
    <property type="protein sequence ID" value="AHB47953.1"/>
    <property type="molecule type" value="Genomic_DNA"/>
</dbReference>
<sequence>MDPNFWIERWKNAEIGFHREKVHDFLPRYWASLGLAAGSAVFVPLCGKSYDMVWLAAQGHRVIGCELSPLAVDAFFREQDLVADVRPEGALAVWSAGPFTIWCGDIFELPQEALRDVAAVYDRAALVAFPPSLQVRYAETLLTLLPPEAPMLLVSLAYPDGQINGPPFSTPLAQVDALFADTHDIALAETRDGLDESQNLKARGVTSLDETAYILKRT</sequence>
<dbReference type="InterPro" id="IPR029063">
    <property type="entry name" value="SAM-dependent_MTases_sf"/>
</dbReference>
<dbReference type="RefSeq" id="WP_023786483.1">
    <property type="nucleotide sequence ID" value="NC_022997.1"/>
</dbReference>
<dbReference type="NCBIfam" id="TIGR03840">
    <property type="entry name" value="TMPT_Se_Te"/>
    <property type="match status" value="1"/>
</dbReference>
<dbReference type="Pfam" id="PF05724">
    <property type="entry name" value="TPMT"/>
    <property type="match status" value="1"/>
</dbReference>
<evidence type="ECO:0000256" key="4">
    <source>
        <dbReference type="ARBA" id="ARBA00011905"/>
    </source>
</evidence>
<keyword evidence="8 9" id="KW-0949">S-adenosyl-L-methionine</keyword>
<dbReference type="GO" id="GO:0010038">
    <property type="term" value="P:response to metal ion"/>
    <property type="evidence" value="ECO:0007669"/>
    <property type="project" value="InterPro"/>
</dbReference>
<dbReference type="GO" id="GO:0008119">
    <property type="term" value="F:thiopurine S-methyltransferase activity"/>
    <property type="evidence" value="ECO:0007669"/>
    <property type="project" value="UniProtKB-UniRule"/>
</dbReference>
<feature type="binding site" evidence="9">
    <location>
        <position position="10"/>
    </location>
    <ligand>
        <name>S-adenosyl-L-methionine</name>
        <dbReference type="ChEBI" id="CHEBI:59789"/>
    </ligand>
</feature>
<dbReference type="AlphaFoldDB" id="V5SBP3"/>